<dbReference type="PANTHER" id="PTHR11358">
    <property type="entry name" value="ARGINASE/AGMATINASE"/>
    <property type="match status" value="1"/>
</dbReference>
<feature type="region of interest" description="Disordered" evidence="5">
    <location>
        <begin position="31"/>
        <end position="57"/>
    </location>
</feature>
<evidence type="ECO:0000256" key="1">
    <source>
        <dbReference type="ARBA" id="ARBA00022723"/>
    </source>
</evidence>
<comment type="similarity">
    <text evidence="3 4">Belongs to the arginase family.</text>
</comment>
<feature type="compositionally biased region" description="Basic and acidic residues" evidence="5">
    <location>
        <begin position="45"/>
        <end position="57"/>
    </location>
</feature>
<gene>
    <name evidence="7" type="primary">GBU1</name>
    <name evidence="7" type="ORF">CAAN4_D04302</name>
</gene>
<feature type="signal peptide" evidence="6">
    <location>
        <begin position="1"/>
        <end position="18"/>
    </location>
</feature>
<reference evidence="7 8" key="1">
    <citation type="submission" date="2024-01" db="EMBL/GenBank/DDBJ databases">
        <authorList>
            <consortium name="Genoscope - CEA"/>
            <person name="William W."/>
        </authorList>
    </citation>
    <scope>NUCLEOTIDE SEQUENCE [LARGE SCALE GENOMIC DNA]</scope>
    <source>
        <strain evidence="7 8">29B2s-10</strain>
    </source>
</reference>
<dbReference type="PANTHER" id="PTHR11358:SF28">
    <property type="entry name" value="HYPOTHETICAL ARGINASE FAMILY PROTEIN (EUROFUNG)"/>
    <property type="match status" value="1"/>
</dbReference>
<evidence type="ECO:0000256" key="5">
    <source>
        <dbReference type="SAM" id="MobiDB-lite"/>
    </source>
</evidence>
<evidence type="ECO:0000313" key="7">
    <source>
        <dbReference type="EMBL" id="CAK7903383.1"/>
    </source>
</evidence>
<dbReference type="InterPro" id="IPR020855">
    <property type="entry name" value="Ureohydrolase_Mn_BS"/>
</dbReference>
<dbReference type="EMBL" id="OZ004256">
    <property type="protein sequence ID" value="CAK7903383.1"/>
    <property type="molecule type" value="Genomic_DNA"/>
</dbReference>
<protein>
    <submittedName>
        <fullName evidence="7">Guanidinobutyrase</fullName>
    </submittedName>
</protein>
<proteinExistence type="inferred from homology"/>
<dbReference type="SUPFAM" id="SSF52768">
    <property type="entry name" value="Arginase/deacetylase"/>
    <property type="match status" value="1"/>
</dbReference>
<dbReference type="CDD" id="cd11592">
    <property type="entry name" value="Agmatinase_PAH"/>
    <property type="match status" value="1"/>
</dbReference>
<evidence type="ECO:0000256" key="4">
    <source>
        <dbReference type="RuleBase" id="RU003684"/>
    </source>
</evidence>
<keyword evidence="2 4" id="KW-0378">Hydrolase</keyword>
<dbReference type="PRINTS" id="PR00116">
    <property type="entry name" value="ARGINASE"/>
</dbReference>
<dbReference type="PROSITE" id="PS51409">
    <property type="entry name" value="ARGINASE_2"/>
    <property type="match status" value="1"/>
</dbReference>
<evidence type="ECO:0000256" key="3">
    <source>
        <dbReference type="PROSITE-ProRule" id="PRU00742"/>
    </source>
</evidence>
<dbReference type="Gene3D" id="3.40.800.10">
    <property type="entry name" value="Ureohydrolase domain"/>
    <property type="match status" value="1"/>
</dbReference>
<keyword evidence="1" id="KW-0479">Metal-binding</keyword>
<feature type="chain" id="PRO_5045470848" evidence="6">
    <location>
        <begin position="19"/>
        <end position="470"/>
    </location>
</feature>
<dbReference type="PROSITE" id="PS01053">
    <property type="entry name" value="ARGINASE_1"/>
    <property type="match status" value="1"/>
</dbReference>
<dbReference type="InterPro" id="IPR023696">
    <property type="entry name" value="Ureohydrolase_dom_sf"/>
</dbReference>
<sequence>MQFSLPVLLSIFIALSNASLLPQQVVLKCSPSDDDNSLSSTNRGLDTEGRDSMKVSRTGKDVQSVSFLDRYFGESFLDMNSVMTTTSTFNSGKKAPLPLPDHLSSLMINDDYEYPDKDDLRDINGTSTLYRGGEFGGINTFAHVPYANCYNPDFFDSEEFDIAIVGAPFDSGVSYRPGARFGPSGIRMGSRRLAPAYSVYRDGFDPYSNWAKIVDCGDPPVTPLDNRIALDQIYRANRAIGKHKTTKHNKSKHPKIFTLGGDHTITLPAIKAAYENWGPITVIHFDSHLDTWNPYYFGGNVTEYQSVNHGTYLHWAHEKGLLTNSSIHAAIRGPYPGRRDVEHDIACGFDRVLARDIDKIGTKGVIEKIRNRVGNGAIYITVDVDSMDPANTPASGTVEPGGWTSRELLTILDGLEGLNVVGGDVVEVAPPFDTVAELTSITAAQVADSIISLMILKDDEEDKKREIEEK</sequence>
<evidence type="ECO:0000256" key="6">
    <source>
        <dbReference type="SAM" id="SignalP"/>
    </source>
</evidence>
<dbReference type="InterPro" id="IPR006035">
    <property type="entry name" value="Ureohydrolase"/>
</dbReference>
<name>A0ABP0EAF8_9ASCO</name>
<dbReference type="Pfam" id="PF00491">
    <property type="entry name" value="Arginase"/>
    <property type="match status" value="1"/>
</dbReference>
<evidence type="ECO:0000313" key="8">
    <source>
        <dbReference type="Proteomes" id="UP001497600"/>
    </source>
</evidence>
<dbReference type="Proteomes" id="UP001497600">
    <property type="component" value="Chromosome D"/>
</dbReference>
<evidence type="ECO:0000256" key="2">
    <source>
        <dbReference type="ARBA" id="ARBA00022801"/>
    </source>
</evidence>
<organism evidence="7 8">
    <name type="scientific">[Candida] anglica</name>
    <dbReference type="NCBI Taxonomy" id="148631"/>
    <lineage>
        <taxon>Eukaryota</taxon>
        <taxon>Fungi</taxon>
        <taxon>Dikarya</taxon>
        <taxon>Ascomycota</taxon>
        <taxon>Saccharomycotina</taxon>
        <taxon>Pichiomycetes</taxon>
        <taxon>Debaryomycetaceae</taxon>
        <taxon>Kurtzmaniella</taxon>
    </lineage>
</organism>
<accession>A0ABP0EAF8</accession>
<keyword evidence="8" id="KW-1185">Reference proteome</keyword>
<keyword evidence="6" id="KW-0732">Signal</keyword>